<dbReference type="GeneID" id="8509204"/>
<keyword evidence="3" id="KW-1185">Reference proteome</keyword>
<organism evidence="2 3">
    <name type="scientific">Blastomyces gilchristii (strain SLH14081)</name>
    <name type="common">Blastomyces dermatitidis</name>
    <dbReference type="NCBI Taxonomy" id="559298"/>
    <lineage>
        <taxon>Eukaryota</taxon>
        <taxon>Fungi</taxon>
        <taxon>Dikarya</taxon>
        <taxon>Ascomycota</taxon>
        <taxon>Pezizomycotina</taxon>
        <taxon>Eurotiomycetes</taxon>
        <taxon>Eurotiomycetidae</taxon>
        <taxon>Onygenales</taxon>
        <taxon>Ajellomycetaceae</taxon>
        <taxon>Blastomyces</taxon>
    </lineage>
</organism>
<evidence type="ECO:0000313" key="2">
    <source>
        <dbReference type="EMBL" id="OAT10626.1"/>
    </source>
</evidence>
<dbReference type="AlphaFoldDB" id="A0A179UR96"/>
<dbReference type="EMBL" id="GG657460">
    <property type="protein sequence ID" value="OAT10626.1"/>
    <property type="molecule type" value="Genomic_DNA"/>
</dbReference>
<dbReference type="RefSeq" id="XP_031579432.1">
    <property type="nucleotide sequence ID" value="XM_031722610.1"/>
</dbReference>
<reference evidence="3" key="1">
    <citation type="journal article" date="2015" name="PLoS Genet.">
        <title>The dynamic genome and transcriptome of the human fungal pathogen Blastomyces and close relative Emmonsia.</title>
        <authorList>
            <person name="Munoz J.F."/>
            <person name="Gauthier G.M."/>
            <person name="Desjardins C.A."/>
            <person name="Gallo J.E."/>
            <person name="Holder J."/>
            <person name="Sullivan T.D."/>
            <person name="Marty A.J."/>
            <person name="Carmen J.C."/>
            <person name="Chen Z."/>
            <person name="Ding L."/>
            <person name="Gujja S."/>
            <person name="Magrini V."/>
            <person name="Misas E."/>
            <person name="Mitreva M."/>
            <person name="Priest M."/>
            <person name="Saif S."/>
            <person name="Whiston E.A."/>
            <person name="Young S."/>
            <person name="Zeng Q."/>
            <person name="Goldman W.E."/>
            <person name="Mardis E.R."/>
            <person name="Taylor J.W."/>
            <person name="McEwen J.G."/>
            <person name="Clay O.K."/>
            <person name="Klein B.S."/>
            <person name="Cuomo C.A."/>
        </authorList>
    </citation>
    <scope>NUCLEOTIDE SEQUENCE [LARGE SCALE GENOMIC DNA]</scope>
    <source>
        <strain evidence="3">SLH14081</strain>
    </source>
</reference>
<accession>A0A179UR96</accession>
<gene>
    <name evidence="2" type="ORF">BDBG_06444</name>
</gene>
<sequence length="162" mass="17956">MQCILIRQILFAQAPIPVQIPMGDFTKFTERPASYPTRSEEGHGSQRTENPGMRTPMRRNDVNEEETLAGRENFRYSPTGHTYVVDGFCEGRSCPSAHMVAFFFPLFMIDACADDFSAIETETASANAQNLISRQSCWRVSQAAGSTAPRGVKQGLSLWASV</sequence>
<evidence type="ECO:0000313" key="3">
    <source>
        <dbReference type="Proteomes" id="UP000002038"/>
    </source>
</evidence>
<feature type="region of interest" description="Disordered" evidence="1">
    <location>
        <begin position="29"/>
        <end position="58"/>
    </location>
</feature>
<dbReference type="VEuPathDB" id="FungiDB:BDBG_06444"/>
<dbReference type="KEGG" id="bgh:BDBG_06444"/>
<protein>
    <submittedName>
        <fullName evidence="2">Uncharacterized protein</fullName>
    </submittedName>
</protein>
<dbReference type="Proteomes" id="UP000002038">
    <property type="component" value="Unassembled WGS sequence"/>
</dbReference>
<proteinExistence type="predicted"/>
<evidence type="ECO:0000256" key="1">
    <source>
        <dbReference type="SAM" id="MobiDB-lite"/>
    </source>
</evidence>
<name>A0A179UR96_BLAGS</name>